<dbReference type="EC" id="1.3.1.28" evidence="4"/>
<dbReference type="SUPFAM" id="SSF51735">
    <property type="entry name" value="NAD(P)-binding Rossmann-fold domains"/>
    <property type="match status" value="1"/>
</dbReference>
<dbReference type="OrthoDB" id="9803333at2"/>
<organism evidence="4 5">
    <name type="scientific">Nostocoides japonicum T1-X7</name>
    <dbReference type="NCBI Taxonomy" id="1194083"/>
    <lineage>
        <taxon>Bacteria</taxon>
        <taxon>Bacillati</taxon>
        <taxon>Actinomycetota</taxon>
        <taxon>Actinomycetes</taxon>
        <taxon>Micrococcales</taxon>
        <taxon>Intrasporangiaceae</taxon>
        <taxon>Nostocoides</taxon>
    </lineage>
</organism>
<evidence type="ECO:0000256" key="2">
    <source>
        <dbReference type="ARBA" id="ARBA00023002"/>
    </source>
</evidence>
<name>A0A077LXB9_9MICO</name>
<dbReference type="PANTHER" id="PTHR42760">
    <property type="entry name" value="SHORT-CHAIN DEHYDROGENASES/REDUCTASES FAMILY MEMBER"/>
    <property type="match status" value="1"/>
</dbReference>
<dbReference type="STRING" id="1194083.BN12_1370002"/>
<keyword evidence="2 4" id="KW-0560">Oxidoreductase</keyword>
<dbReference type="Proteomes" id="UP000035721">
    <property type="component" value="Unassembled WGS sequence"/>
</dbReference>
<accession>A0A077LXB9</accession>
<dbReference type="GO" id="GO:0008667">
    <property type="term" value="F:2,3-dihydro-2,3-dihydroxybenzoate dehydrogenase activity"/>
    <property type="evidence" value="ECO:0007669"/>
    <property type="project" value="UniProtKB-EC"/>
</dbReference>
<dbReference type="PROSITE" id="PS00061">
    <property type="entry name" value="ADH_SHORT"/>
    <property type="match status" value="1"/>
</dbReference>
<dbReference type="InterPro" id="IPR020904">
    <property type="entry name" value="Sc_DH/Rdtase_CS"/>
</dbReference>
<dbReference type="InterPro" id="IPR057326">
    <property type="entry name" value="KR_dom"/>
</dbReference>
<dbReference type="SMART" id="SM00822">
    <property type="entry name" value="PKS_KR"/>
    <property type="match status" value="1"/>
</dbReference>
<keyword evidence="5" id="KW-1185">Reference proteome</keyword>
<dbReference type="PANTHER" id="PTHR42760:SF115">
    <property type="entry name" value="3-OXOACYL-[ACYL-CARRIER-PROTEIN] REDUCTASE FABG"/>
    <property type="match status" value="1"/>
</dbReference>
<dbReference type="Gene3D" id="3.40.50.720">
    <property type="entry name" value="NAD(P)-binding Rossmann-like Domain"/>
    <property type="match status" value="1"/>
</dbReference>
<comment type="similarity">
    <text evidence="1">Belongs to the short-chain dehydrogenases/reductases (SDR) family.</text>
</comment>
<feature type="domain" description="Ketoreductase" evidence="3">
    <location>
        <begin position="7"/>
        <end position="185"/>
    </location>
</feature>
<sequence length="257" mass="26193">MNDAASRVVVVTGAASGIGRAVALRLATDADTLVLLDRDGAGLAETAERAERAGASGTLPYAVDVSDGASVDEALGAAVDTVGPFDGLVSAAGTLEPGTLEEVTEDAWQRHLAVNATGVFHLLRTGAPRIRDGGAVVVVSSNAARVARAGMLAYAASKAAASALTRCAGLELAARGIRCNVVEPGSTDTPMLRALWPDPAIGAETAIEGDPQSHRLGIPLRRLAAPEDVADVVRFLLTDASRHVTLQQLFVDGGASL</sequence>
<dbReference type="PRINTS" id="PR00080">
    <property type="entry name" value="SDRFAMILY"/>
</dbReference>
<dbReference type="GO" id="GO:0016616">
    <property type="term" value="F:oxidoreductase activity, acting on the CH-OH group of donors, NAD or NADP as acceptor"/>
    <property type="evidence" value="ECO:0007669"/>
    <property type="project" value="UniProtKB-ARBA"/>
</dbReference>
<evidence type="ECO:0000313" key="4">
    <source>
        <dbReference type="EMBL" id="CCH76639.1"/>
    </source>
</evidence>
<proteinExistence type="inferred from homology"/>
<dbReference type="AlphaFoldDB" id="A0A077LXB9"/>
<dbReference type="InterPro" id="IPR003560">
    <property type="entry name" value="DHB_DH"/>
</dbReference>
<reference evidence="4 5" key="1">
    <citation type="journal article" date="2013" name="ISME J.">
        <title>A metabolic model for members of the genus Tetrasphaera involved in enhanced biological phosphorus removal.</title>
        <authorList>
            <person name="Kristiansen R."/>
            <person name="Nguyen H.T.T."/>
            <person name="Saunders A.M."/>
            <person name="Nielsen J.L."/>
            <person name="Wimmer R."/>
            <person name="Le V.Q."/>
            <person name="McIlroy S.J."/>
            <person name="Petrovski S."/>
            <person name="Seviour R.J."/>
            <person name="Calteau A."/>
            <person name="Nielsen K.L."/>
            <person name="Nielsen P.H."/>
        </authorList>
    </citation>
    <scope>NUCLEOTIDE SEQUENCE [LARGE SCALE GENOMIC DNA]</scope>
    <source>
        <strain evidence="4 5">T1-X7</strain>
    </source>
</reference>
<protein>
    <submittedName>
        <fullName evidence="4">2,3-dihydro-2,3-dihydroxybenzoate dehydrogenase</fullName>
        <ecNumber evidence="4">1.3.1.28</ecNumber>
    </submittedName>
</protein>
<comment type="caution">
    <text evidence="4">The sequence shown here is derived from an EMBL/GenBank/DDBJ whole genome shotgun (WGS) entry which is preliminary data.</text>
</comment>
<dbReference type="InterPro" id="IPR002347">
    <property type="entry name" value="SDR_fam"/>
</dbReference>
<dbReference type="GO" id="GO:0019290">
    <property type="term" value="P:siderophore biosynthetic process"/>
    <property type="evidence" value="ECO:0007669"/>
    <property type="project" value="InterPro"/>
</dbReference>
<dbReference type="FunFam" id="3.40.50.720:FF:000084">
    <property type="entry name" value="Short-chain dehydrogenase reductase"/>
    <property type="match status" value="1"/>
</dbReference>
<gene>
    <name evidence="4" type="primary">dhbA</name>
    <name evidence="4" type="ORF">BN12_1370002</name>
</gene>
<dbReference type="InterPro" id="IPR036291">
    <property type="entry name" value="NAD(P)-bd_dom_sf"/>
</dbReference>
<dbReference type="Pfam" id="PF13561">
    <property type="entry name" value="adh_short_C2"/>
    <property type="match status" value="1"/>
</dbReference>
<dbReference type="EMBL" id="CAJB01000043">
    <property type="protein sequence ID" value="CCH76639.1"/>
    <property type="molecule type" value="Genomic_DNA"/>
</dbReference>
<evidence type="ECO:0000313" key="5">
    <source>
        <dbReference type="Proteomes" id="UP000035721"/>
    </source>
</evidence>
<dbReference type="PRINTS" id="PR01397">
    <property type="entry name" value="DHBDHDRGNASE"/>
</dbReference>
<evidence type="ECO:0000259" key="3">
    <source>
        <dbReference type="SMART" id="SM00822"/>
    </source>
</evidence>
<evidence type="ECO:0000256" key="1">
    <source>
        <dbReference type="ARBA" id="ARBA00006484"/>
    </source>
</evidence>
<dbReference type="RefSeq" id="WP_048553416.1">
    <property type="nucleotide sequence ID" value="NZ_HF570958.1"/>
</dbReference>